<name>A0ACC4BU54_POPAL</name>
<sequence length="200" mass="22558">MGALEPRWKCDSSTGYGEAAFHLWKNVGVDVDNWQLQKVPSRHLAAVTDIAWVRSGVIFKEEKSFYPFEVVVKQKNQNSYGRSFEEPSLKTFMLSISCPVLCNGSRNMAISKWVPGGWKAFGRLQPRSLTVTQMEFSRDDIMLLAVSRDGLFSVFTIKRTGLVNLDALGLECGGVKWNQQQVLAYSKDKADSTRSRQQLL</sequence>
<dbReference type="EMBL" id="RCHU02000008">
    <property type="protein sequence ID" value="KAL3582179.1"/>
    <property type="molecule type" value="Genomic_DNA"/>
</dbReference>
<evidence type="ECO:0000313" key="1">
    <source>
        <dbReference type="EMBL" id="KAL3582179.1"/>
    </source>
</evidence>
<keyword evidence="2" id="KW-1185">Reference proteome</keyword>
<evidence type="ECO:0000313" key="2">
    <source>
        <dbReference type="Proteomes" id="UP000309997"/>
    </source>
</evidence>
<comment type="caution">
    <text evidence="1">The sequence shown here is derived from an EMBL/GenBank/DDBJ whole genome shotgun (WGS) entry which is preliminary data.</text>
</comment>
<protein>
    <submittedName>
        <fullName evidence="1">Uncharacterized protein</fullName>
    </submittedName>
</protein>
<accession>A0ACC4BU54</accession>
<reference evidence="1 2" key="1">
    <citation type="journal article" date="2024" name="Plant Biotechnol. J.">
        <title>Genome and CRISPR/Cas9 system of a widespread forest tree (Populus alba) in the world.</title>
        <authorList>
            <person name="Liu Y.J."/>
            <person name="Jiang P.F."/>
            <person name="Han X.M."/>
            <person name="Li X.Y."/>
            <person name="Wang H.M."/>
            <person name="Wang Y.J."/>
            <person name="Wang X.X."/>
            <person name="Zeng Q.Y."/>
        </authorList>
    </citation>
    <scope>NUCLEOTIDE SEQUENCE [LARGE SCALE GENOMIC DNA]</scope>
    <source>
        <strain evidence="2">cv. PAL-ZL1</strain>
    </source>
</reference>
<dbReference type="Proteomes" id="UP000309997">
    <property type="component" value="Unassembled WGS sequence"/>
</dbReference>
<organism evidence="1 2">
    <name type="scientific">Populus alba</name>
    <name type="common">White poplar</name>
    <dbReference type="NCBI Taxonomy" id="43335"/>
    <lineage>
        <taxon>Eukaryota</taxon>
        <taxon>Viridiplantae</taxon>
        <taxon>Streptophyta</taxon>
        <taxon>Embryophyta</taxon>
        <taxon>Tracheophyta</taxon>
        <taxon>Spermatophyta</taxon>
        <taxon>Magnoliopsida</taxon>
        <taxon>eudicotyledons</taxon>
        <taxon>Gunneridae</taxon>
        <taxon>Pentapetalae</taxon>
        <taxon>rosids</taxon>
        <taxon>fabids</taxon>
        <taxon>Malpighiales</taxon>
        <taxon>Salicaceae</taxon>
        <taxon>Saliceae</taxon>
        <taxon>Populus</taxon>
    </lineage>
</organism>
<proteinExistence type="predicted"/>
<gene>
    <name evidence="1" type="ORF">D5086_016511</name>
</gene>